<accession>D8QW12</accession>
<dbReference type="FunFam" id="3.30.200.20:FF:000039">
    <property type="entry name" value="receptor-like protein kinase FERONIA"/>
    <property type="match status" value="1"/>
</dbReference>
<dbReference type="PROSITE" id="PS50011">
    <property type="entry name" value="PROTEIN_KINASE_DOM"/>
    <property type="match status" value="1"/>
</dbReference>
<protein>
    <recommendedName>
        <fullName evidence="14">Protein kinase domain-containing protein</fullName>
    </recommendedName>
</protein>
<keyword evidence="5" id="KW-0732">Signal</keyword>
<dbReference type="PIRSF" id="PIRSF000654">
    <property type="entry name" value="Integrin-linked_kinase"/>
    <property type="match status" value="1"/>
</dbReference>
<evidence type="ECO:0000256" key="1">
    <source>
        <dbReference type="ARBA" id="ARBA00004167"/>
    </source>
</evidence>
<evidence type="ECO:0000256" key="6">
    <source>
        <dbReference type="ARBA" id="ARBA00022741"/>
    </source>
</evidence>
<evidence type="ECO:0000313" key="16">
    <source>
        <dbReference type="Proteomes" id="UP000001514"/>
    </source>
</evidence>
<keyword evidence="16" id="KW-1185">Reference proteome</keyword>
<dbReference type="Proteomes" id="UP000001514">
    <property type="component" value="Unassembled WGS sequence"/>
</dbReference>
<evidence type="ECO:0000256" key="3">
    <source>
        <dbReference type="ARBA" id="ARBA00022679"/>
    </source>
</evidence>
<evidence type="ECO:0000313" key="15">
    <source>
        <dbReference type="EMBL" id="EFJ36553.1"/>
    </source>
</evidence>
<dbReference type="KEGG" id="smo:SELMODRAFT_78793"/>
<dbReference type="InterPro" id="IPR000719">
    <property type="entry name" value="Prot_kinase_dom"/>
</dbReference>
<dbReference type="PROSITE" id="PS00107">
    <property type="entry name" value="PROTEIN_KINASE_ATP"/>
    <property type="match status" value="1"/>
</dbReference>
<keyword evidence="6 12" id="KW-0547">Nucleotide-binding</keyword>
<keyword evidence="11" id="KW-0325">Glycoprotein</keyword>
<dbReference type="eggNOG" id="KOG1187">
    <property type="taxonomic scope" value="Eukaryota"/>
</dbReference>
<dbReference type="InParanoid" id="D8QW12"/>
<dbReference type="AlphaFoldDB" id="D8QW12"/>
<dbReference type="FunFam" id="1.10.510.10:FF:000161">
    <property type="entry name" value="Wall-associated receptor kinase-like 20"/>
    <property type="match status" value="1"/>
</dbReference>
<evidence type="ECO:0000256" key="7">
    <source>
        <dbReference type="ARBA" id="ARBA00022777"/>
    </source>
</evidence>
<evidence type="ECO:0000256" key="12">
    <source>
        <dbReference type="PROSITE-ProRule" id="PRU10141"/>
    </source>
</evidence>
<evidence type="ECO:0000256" key="5">
    <source>
        <dbReference type="ARBA" id="ARBA00022729"/>
    </source>
</evidence>
<evidence type="ECO:0000256" key="8">
    <source>
        <dbReference type="ARBA" id="ARBA00022840"/>
    </source>
</evidence>
<keyword evidence="10" id="KW-0472">Membrane</keyword>
<dbReference type="SMART" id="SM00220">
    <property type="entry name" value="S_TKc"/>
    <property type="match status" value="1"/>
</dbReference>
<dbReference type="GO" id="GO:0005524">
    <property type="term" value="F:ATP binding"/>
    <property type="evidence" value="ECO:0007669"/>
    <property type="project" value="UniProtKB-UniRule"/>
</dbReference>
<dbReference type="PROSITE" id="PS00108">
    <property type="entry name" value="PROTEIN_KINASE_ST"/>
    <property type="match status" value="1"/>
</dbReference>
<gene>
    <name evidence="15" type="ORF">SELMODRAFT_78793</name>
</gene>
<keyword evidence="2 13" id="KW-0723">Serine/threonine-protein kinase</keyword>
<reference evidence="15 16" key="1">
    <citation type="journal article" date="2011" name="Science">
        <title>The Selaginella genome identifies genetic changes associated with the evolution of vascular plants.</title>
        <authorList>
            <person name="Banks J.A."/>
            <person name="Nishiyama T."/>
            <person name="Hasebe M."/>
            <person name="Bowman J.L."/>
            <person name="Gribskov M."/>
            <person name="dePamphilis C."/>
            <person name="Albert V.A."/>
            <person name="Aono N."/>
            <person name="Aoyama T."/>
            <person name="Ambrose B.A."/>
            <person name="Ashton N.W."/>
            <person name="Axtell M.J."/>
            <person name="Barker E."/>
            <person name="Barker M.S."/>
            <person name="Bennetzen J.L."/>
            <person name="Bonawitz N.D."/>
            <person name="Chapple C."/>
            <person name="Cheng C."/>
            <person name="Correa L.G."/>
            <person name="Dacre M."/>
            <person name="DeBarry J."/>
            <person name="Dreyer I."/>
            <person name="Elias M."/>
            <person name="Engstrom E.M."/>
            <person name="Estelle M."/>
            <person name="Feng L."/>
            <person name="Finet C."/>
            <person name="Floyd S.K."/>
            <person name="Frommer W.B."/>
            <person name="Fujita T."/>
            <person name="Gramzow L."/>
            <person name="Gutensohn M."/>
            <person name="Harholt J."/>
            <person name="Hattori M."/>
            <person name="Heyl A."/>
            <person name="Hirai T."/>
            <person name="Hiwatashi Y."/>
            <person name="Ishikawa M."/>
            <person name="Iwata M."/>
            <person name="Karol K.G."/>
            <person name="Koehler B."/>
            <person name="Kolukisaoglu U."/>
            <person name="Kubo M."/>
            <person name="Kurata T."/>
            <person name="Lalonde S."/>
            <person name="Li K."/>
            <person name="Li Y."/>
            <person name="Litt A."/>
            <person name="Lyons E."/>
            <person name="Manning G."/>
            <person name="Maruyama T."/>
            <person name="Michael T.P."/>
            <person name="Mikami K."/>
            <person name="Miyazaki S."/>
            <person name="Morinaga S."/>
            <person name="Murata T."/>
            <person name="Mueller-Roeber B."/>
            <person name="Nelson D.R."/>
            <person name="Obara M."/>
            <person name="Oguri Y."/>
            <person name="Olmstead R.G."/>
            <person name="Onodera N."/>
            <person name="Petersen B.L."/>
            <person name="Pils B."/>
            <person name="Prigge M."/>
            <person name="Rensing S.A."/>
            <person name="Riano-Pachon D.M."/>
            <person name="Roberts A.W."/>
            <person name="Sato Y."/>
            <person name="Scheller H.V."/>
            <person name="Schulz B."/>
            <person name="Schulz C."/>
            <person name="Shakirov E.V."/>
            <person name="Shibagaki N."/>
            <person name="Shinohara N."/>
            <person name="Shippen D.E."/>
            <person name="Soerensen I."/>
            <person name="Sotooka R."/>
            <person name="Sugimoto N."/>
            <person name="Sugita M."/>
            <person name="Sumikawa N."/>
            <person name="Tanurdzic M."/>
            <person name="Theissen G."/>
            <person name="Ulvskov P."/>
            <person name="Wakazuki S."/>
            <person name="Weng J.K."/>
            <person name="Willats W.W."/>
            <person name="Wipf D."/>
            <person name="Wolf P.G."/>
            <person name="Yang L."/>
            <person name="Zimmer A.D."/>
            <person name="Zhu Q."/>
            <person name="Mitros T."/>
            <person name="Hellsten U."/>
            <person name="Loque D."/>
            <person name="Otillar R."/>
            <person name="Salamov A."/>
            <person name="Schmutz J."/>
            <person name="Shapiro H."/>
            <person name="Lindquist E."/>
            <person name="Lucas S."/>
            <person name="Rokhsar D."/>
            <person name="Grigoriev I.V."/>
        </authorList>
    </citation>
    <scope>NUCLEOTIDE SEQUENCE [LARGE SCALE GENOMIC DNA]</scope>
</reference>
<feature type="binding site" evidence="12">
    <location>
        <position position="47"/>
    </location>
    <ligand>
        <name>ATP</name>
        <dbReference type="ChEBI" id="CHEBI:30616"/>
    </ligand>
</feature>
<evidence type="ECO:0000256" key="2">
    <source>
        <dbReference type="ARBA" id="ARBA00022527"/>
    </source>
</evidence>
<dbReference type="OrthoDB" id="4062651at2759"/>
<dbReference type="SUPFAM" id="SSF56112">
    <property type="entry name" value="Protein kinase-like (PK-like)"/>
    <property type="match status" value="1"/>
</dbReference>
<dbReference type="Gene3D" id="1.10.510.10">
    <property type="entry name" value="Transferase(Phosphotransferase) domain 1"/>
    <property type="match status" value="1"/>
</dbReference>
<comment type="subcellular location">
    <subcellularLocation>
        <location evidence="1">Membrane</location>
        <topology evidence="1">Single-pass membrane protein</topology>
    </subcellularLocation>
</comment>
<keyword evidence="4" id="KW-0812">Transmembrane</keyword>
<dbReference type="Gramene" id="EFJ36553">
    <property type="protein sequence ID" value="EFJ36553"/>
    <property type="gene ID" value="SELMODRAFT_78793"/>
</dbReference>
<proteinExistence type="inferred from homology"/>
<dbReference type="GO" id="GO:0005886">
    <property type="term" value="C:plasma membrane"/>
    <property type="evidence" value="ECO:0000318"/>
    <property type="project" value="GO_Central"/>
</dbReference>
<dbReference type="InterPro" id="IPR008271">
    <property type="entry name" value="Ser/Thr_kinase_AS"/>
</dbReference>
<dbReference type="STRING" id="88036.D8QW12"/>
<dbReference type="EMBL" id="GL377567">
    <property type="protein sequence ID" value="EFJ36553.1"/>
    <property type="molecule type" value="Genomic_DNA"/>
</dbReference>
<keyword evidence="3" id="KW-0808">Transferase</keyword>
<evidence type="ECO:0000256" key="9">
    <source>
        <dbReference type="ARBA" id="ARBA00022989"/>
    </source>
</evidence>
<dbReference type="InterPro" id="IPR011009">
    <property type="entry name" value="Kinase-like_dom_sf"/>
</dbReference>
<organism evidence="16">
    <name type="scientific">Selaginella moellendorffii</name>
    <name type="common">Spikemoss</name>
    <dbReference type="NCBI Taxonomy" id="88036"/>
    <lineage>
        <taxon>Eukaryota</taxon>
        <taxon>Viridiplantae</taxon>
        <taxon>Streptophyta</taxon>
        <taxon>Embryophyta</taxon>
        <taxon>Tracheophyta</taxon>
        <taxon>Lycopodiopsida</taxon>
        <taxon>Selaginellales</taxon>
        <taxon>Selaginellaceae</taxon>
        <taxon>Selaginella</taxon>
    </lineage>
</organism>
<dbReference type="PANTHER" id="PTHR46008">
    <property type="entry name" value="LEAF RUST 10 DISEASE-RESISTANCE LOCUS RECEPTOR-LIKE PROTEIN KINASE-LIKE 1.4"/>
    <property type="match status" value="1"/>
</dbReference>
<dbReference type="InterPro" id="IPR001245">
    <property type="entry name" value="Ser-Thr/Tyr_kinase_cat_dom"/>
</dbReference>
<dbReference type="GO" id="GO:0004674">
    <property type="term" value="F:protein serine/threonine kinase activity"/>
    <property type="evidence" value="ECO:0007669"/>
    <property type="project" value="UniProtKB-KW"/>
</dbReference>
<evidence type="ECO:0000259" key="14">
    <source>
        <dbReference type="PROSITE" id="PS50011"/>
    </source>
</evidence>
<comment type="similarity">
    <text evidence="13">Belongs to the protein kinase superfamily.</text>
</comment>
<dbReference type="GO" id="GO:0007166">
    <property type="term" value="P:cell surface receptor signaling pathway"/>
    <property type="evidence" value="ECO:0000318"/>
    <property type="project" value="GO_Central"/>
</dbReference>
<evidence type="ECO:0000256" key="11">
    <source>
        <dbReference type="ARBA" id="ARBA00023180"/>
    </source>
</evidence>
<evidence type="ECO:0000256" key="4">
    <source>
        <dbReference type="ARBA" id="ARBA00022692"/>
    </source>
</evidence>
<dbReference type="Gene3D" id="3.30.200.20">
    <property type="entry name" value="Phosphorylase Kinase, domain 1"/>
    <property type="match status" value="1"/>
</dbReference>
<feature type="domain" description="Protein kinase" evidence="14">
    <location>
        <begin position="18"/>
        <end position="298"/>
    </location>
</feature>
<keyword evidence="7" id="KW-0418">Kinase</keyword>
<dbReference type="FunCoup" id="D8QW12">
    <property type="interactions" value="184"/>
</dbReference>
<feature type="non-terminal residue" evidence="15">
    <location>
        <position position="1"/>
    </location>
</feature>
<keyword evidence="9" id="KW-1133">Transmembrane helix</keyword>
<name>D8QW12_SELML</name>
<dbReference type="Pfam" id="PF07714">
    <property type="entry name" value="PK_Tyr_Ser-Thr"/>
    <property type="match status" value="1"/>
</dbReference>
<dbReference type="OMA" id="FSYMASE"/>
<sequence>QNATFFSFDELSRATQNFKAELMLGTGSFGTVFQGVLDDDTPVAIKKANSTTGPRIQQFLNEVTILSQVNHRNLVKLLGCCLETDVPLLVFEFVPNGTLFEHLQHRRSSILSWERRLQIAIETAEAISYLHSSAAQPIYHRDVKSTNILLDEKFTAKVADFGISKLVSLEATHVSTTVHGTPGYIDPQYQQNYQLTDKSDVYSFGVVLLELITGQKPVDFSRNSSDKNLTAFSLAYIQSSRIEDIIDKGLELGDERAKISSIQEVANLAIRCLEFDRENRPAMRSVAEELMKIKHILSAAS</sequence>
<evidence type="ECO:0000256" key="10">
    <source>
        <dbReference type="ARBA" id="ARBA00023136"/>
    </source>
</evidence>
<keyword evidence="8 12" id="KW-0067">ATP-binding</keyword>
<evidence type="ECO:0000256" key="13">
    <source>
        <dbReference type="RuleBase" id="RU000304"/>
    </source>
</evidence>
<dbReference type="InterPro" id="IPR017441">
    <property type="entry name" value="Protein_kinase_ATP_BS"/>
</dbReference>
<dbReference type="HOGENOM" id="CLU_000288_21_4_1"/>
<dbReference type="PANTHER" id="PTHR46008:SF48">
    <property type="entry name" value="PROTEIN KINASE DOMAIN-CONTAINING PROTEIN"/>
    <property type="match status" value="1"/>
</dbReference>
<dbReference type="CDD" id="cd14066">
    <property type="entry name" value="STKc_IRAK"/>
    <property type="match status" value="1"/>
</dbReference>